<dbReference type="InterPro" id="IPR036161">
    <property type="entry name" value="RPB6/omega-like_sf"/>
</dbReference>
<dbReference type="EC" id="2.7.7.6" evidence="2 10"/>
<evidence type="ECO:0000256" key="2">
    <source>
        <dbReference type="ARBA" id="ARBA00012418"/>
    </source>
</evidence>
<dbReference type="Proteomes" id="UP000054705">
    <property type="component" value="Unassembled WGS sequence"/>
</dbReference>
<dbReference type="Gene3D" id="3.90.940.10">
    <property type="match status" value="1"/>
</dbReference>
<gene>
    <name evidence="10" type="primary">rpoZ</name>
    <name evidence="11" type="ORF">XD97_0152</name>
</gene>
<dbReference type="PATRIC" id="fig|110500.4.peg.399"/>
<comment type="subunit">
    <text evidence="10">The RNAP catalytic core consists of 2 alpha, 1 beta, 1 beta' and 1 omega subunit. When a sigma factor is associated with the core the holoenzyme is formed, which can initiate transcription.</text>
</comment>
<name>A0A101HV05_9FIRM</name>
<comment type="caution">
    <text evidence="11">The sequence shown here is derived from an EMBL/GenBank/DDBJ whole genome shotgun (WGS) entry which is preliminary data.</text>
</comment>
<evidence type="ECO:0000256" key="10">
    <source>
        <dbReference type="HAMAP-Rule" id="MF_00366"/>
    </source>
</evidence>
<dbReference type="SUPFAM" id="SSF63562">
    <property type="entry name" value="RPB6/omega subunit-like"/>
    <property type="match status" value="1"/>
</dbReference>
<evidence type="ECO:0000256" key="9">
    <source>
        <dbReference type="ARBA" id="ARBA00048552"/>
    </source>
</evidence>
<proteinExistence type="inferred from homology"/>
<dbReference type="GO" id="GO:0000428">
    <property type="term" value="C:DNA-directed RNA polymerase complex"/>
    <property type="evidence" value="ECO:0007669"/>
    <property type="project" value="UniProtKB-KW"/>
</dbReference>
<dbReference type="GO" id="GO:0003677">
    <property type="term" value="F:DNA binding"/>
    <property type="evidence" value="ECO:0007669"/>
    <property type="project" value="UniProtKB-UniRule"/>
</dbReference>
<comment type="similarity">
    <text evidence="1 10">Belongs to the RNA polymerase subunit omega family.</text>
</comment>
<accession>A0A101HV05</accession>
<evidence type="ECO:0000313" key="12">
    <source>
        <dbReference type="Proteomes" id="UP000054705"/>
    </source>
</evidence>
<keyword evidence="6 10" id="KW-0548">Nucleotidyltransferase</keyword>
<dbReference type="PANTHER" id="PTHR34476">
    <property type="entry name" value="DNA-DIRECTED RNA POLYMERASE SUBUNIT OMEGA"/>
    <property type="match status" value="1"/>
</dbReference>
<evidence type="ECO:0000256" key="1">
    <source>
        <dbReference type="ARBA" id="ARBA00006711"/>
    </source>
</evidence>
<evidence type="ECO:0000256" key="7">
    <source>
        <dbReference type="ARBA" id="ARBA00023163"/>
    </source>
</evidence>
<dbReference type="NCBIfam" id="TIGR00690">
    <property type="entry name" value="rpoZ"/>
    <property type="match status" value="1"/>
</dbReference>
<dbReference type="Pfam" id="PF01192">
    <property type="entry name" value="RNA_pol_Rpb6"/>
    <property type="match status" value="1"/>
</dbReference>
<protein>
    <recommendedName>
        <fullName evidence="3 10">DNA-directed RNA polymerase subunit omega</fullName>
        <shortName evidence="10">RNAP omega subunit</shortName>
        <ecNumber evidence="2 10">2.7.7.6</ecNumber>
    </recommendedName>
    <alternativeName>
        <fullName evidence="10">RNA polymerase omega subunit</fullName>
    </alternativeName>
    <alternativeName>
        <fullName evidence="8 10">Transcriptase subunit omega</fullName>
    </alternativeName>
</protein>
<dbReference type="SMART" id="SM01409">
    <property type="entry name" value="RNA_pol_Rpb6"/>
    <property type="match status" value="1"/>
</dbReference>
<dbReference type="InterPro" id="IPR006110">
    <property type="entry name" value="Pol_omega/Rpo6/RPB6"/>
</dbReference>
<dbReference type="AlphaFoldDB" id="A0A101HV05"/>
<dbReference type="EMBL" id="LGGS01000026">
    <property type="protein sequence ID" value="KUK83543.1"/>
    <property type="molecule type" value="Genomic_DNA"/>
</dbReference>
<evidence type="ECO:0000256" key="6">
    <source>
        <dbReference type="ARBA" id="ARBA00022695"/>
    </source>
</evidence>
<dbReference type="InterPro" id="IPR003716">
    <property type="entry name" value="DNA-dir_RNA_pol_omega"/>
</dbReference>
<organism evidence="11 12">
    <name type="scientific">Pelotomaculum thermopropionicum</name>
    <dbReference type="NCBI Taxonomy" id="110500"/>
    <lineage>
        <taxon>Bacteria</taxon>
        <taxon>Bacillati</taxon>
        <taxon>Bacillota</taxon>
        <taxon>Clostridia</taxon>
        <taxon>Eubacteriales</taxon>
        <taxon>Desulfotomaculaceae</taxon>
        <taxon>Pelotomaculum</taxon>
    </lineage>
</organism>
<evidence type="ECO:0000256" key="8">
    <source>
        <dbReference type="ARBA" id="ARBA00029924"/>
    </source>
</evidence>
<dbReference type="GO" id="GO:0006351">
    <property type="term" value="P:DNA-templated transcription"/>
    <property type="evidence" value="ECO:0007669"/>
    <property type="project" value="UniProtKB-UniRule"/>
</dbReference>
<reference evidence="12" key="1">
    <citation type="journal article" date="2015" name="MBio">
        <title>Genome-Resolved Metagenomic Analysis Reveals Roles for Candidate Phyla and Other Microbial Community Members in Biogeochemical Transformations in Oil Reservoirs.</title>
        <authorList>
            <person name="Hu P."/>
            <person name="Tom L."/>
            <person name="Singh A."/>
            <person name="Thomas B.C."/>
            <person name="Baker B.J."/>
            <person name="Piceno Y.M."/>
            <person name="Andersen G.L."/>
            <person name="Banfield J.F."/>
        </authorList>
    </citation>
    <scope>NUCLEOTIDE SEQUENCE [LARGE SCALE GENOMIC DNA]</scope>
</reference>
<evidence type="ECO:0000313" key="11">
    <source>
        <dbReference type="EMBL" id="KUK83543.1"/>
    </source>
</evidence>
<comment type="function">
    <text evidence="10">Promotes RNA polymerase assembly. Latches the N- and C-terminal regions of the beta' subunit thereby facilitating its interaction with the beta and alpha subunits.</text>
</comment>
<evidence type="ECO:0000256" key="4">
    <source>
        <dbReference type="ARBA" id="ARBA00022478"/>
    </source>
</evidence>
<sequence>MNNLPTLDELMEKVDSRYTLVVVAAKRARALTESGAEAGDGPVAGKPVTAALVDIFQDKVKYKRTRSGIK</sequence>
<keyword evidence="5 10" id="KW-0808">Transferase</keyword>
<dbReference type="GO" id="GO:0003899">
    <property type="term" value="F:DNA-directed RNA polymerase activity"/>
    <property type="evidence" value="ECO:0007669"/>
    <property type="project" value="UniProtKB-UniRule"/>
</dbReference>
<dbReference type="PANTHER" id="PTHR34476:SF1">
    <property type="entry name" value="DNA-DIRECTED RNA POLYMERASE SUBUNIT OMEGA"/>
    <property type="match status" value="1"/>
</dbReference>
<keyword evidence="4 10" id="KW-0240">DNA-directed RNA polymerase</keyword>
<keyword evidence="7 10" id="KW-0804">Transcription</keyword>
<comment type="catalytic activity">
    <reaction evidence="9 10">
        <text>RNA(n) + a ribonucleoside 5'-triphosphate = RNA(n+1) + diphosphate</text>
        <dbReference type="Rhea" id="RHEA:21248"/>
        <dbReference type="Rhea" id="RHEA-COMP:14527"/>
        <dbReference type="Rhea" id="RHEA-COMP:17342"/>
        <dbReference type="ChEBI" id="CHEBI:33019"/>
        <dbReference type="ChEBI" id="CHEBI:61557"/>
        <dbReference type="ChEBI" id="CHEBI:140395"/>
        <dbReference type="EC" id="2.7.7.6"/>
    </reaction>
</comment>
<evidence type="ECO:0000256" key="3">
    <source>
        <dbReference type="ARBA" id="ARBA00013725"/>
    </source>
</evidence>
<dbReference type="HAMAP" id="MF_00366">
    <property type="entry name" value="RNApol_bact_RpoZ"/>
    <property type="match status" value="1"/>
</dbReference>
<evidence type="ECO:0000256" key="5">
    <source>
        <dbReference type="ARBA" id="ARBA00022679"/>
    </source>
</evidence>